<dbReference type="SUPFAM" id="SSF51735">
    <property type="entry name" value="NAD(P)-binding Rossmann-fold domains"/>
    <property type="match status" value="1"/>
</dbReference>
<proteinExistence type="predicted"/>
<gene>
    <name evidence="3" type="ORF">CUESP1_2781</name>
</gene>
<accession>M1Z6L1</accession>
<dbReference type="InterPro" id="IPR036291">
    <property type="entry name" value="NAD(P)-bd_dom_sf"/>
</dbReference>
<evidence type="ECO:0000259" key="1">
    <source>
        <dbReference type="Pfam" id="PF02826"/>
    </source>
</evidence>
<feature type="domain" description="Dipicolinate synthase subunit A N-terminal" evidence="2">
    <location>
        <begin position="6"/>
        <end position="109"/>
    </location>
</feature>
<dbReference type="RefSeq" id="WP_005583386.1">
    <property type="nucleotide sequence ID" value="NZ_LT669839.1"/>
</dbReference>
<dbReference type="OrthoDB" id="8840764at2"/>
<organism evidence="3 4">
    <name type="scientific">[Clostridium] ultunense Esp</name>
    <dbReference type="NCBI Taxonomy" id="1288971"/>
    <lineage>
        <taxon>Bacteria</taxon>
        <taxon>Bacillati</taxon>
        <taxon>Bacillota</taxon>
        <taxon>Tissierellia</taxon>
        <taxon>Tissierellales</taxon>
        <taxon>Tepidimicrobiaceae</taxon>
        <taxon>Schnuerera</taxon>
    </lineage>
</organism>
<reference evidence="3 4" key="1">
    <citation type="submission" date="2016-11" db="EMBL/GenBank/DDBJ databases">
        <authorList>
            <person name="Manzoor S."/>
        </authorList>
    </citation>
    <scope>NUCLEOTIDE SEQUENCE [LARGE SCALE GENOMIC DNA]</scope>
    <source>
        <strain evidence="3">Clostridium ultunense strain Esp</strain>
    </source>
</reference>
<dbReference type="AlphaFoldDB" id="M1Z6L1"/>
<dbReference type="Pfam" id="PF16924">
    <property type="entry name" value="DpaA_N"/>
    <property type="match status" value="1"/>
</dbReference>
<dbReference type="Gene3D" id="3.40.50.720">
    <property type="entry name" value="NAD(P)-binding Rossmann-like Domain"/>
    <property type="match status" value="2"/>
</dbReference>
<feature type="domain" description="D-isomer specific 2-hydroxyacid dehydrogenase NAD-binding" evidence="1">
    <location>
        <begin position="132"/>
        <end position="208"/>
    </location>
</feature>
<dbReference type="HOGENOM" id="CLU_082687_0_0_9"/>
<evidence type="ECO:0000313" key="3">
    <source>
        <dbReference type="EMBL" id="SHD78113.1"/>
    </source>
</evidence>
<name>M1Z6L1_9FIRM</name>
<dbReference type="Pfam" id="PF02826">
    <property type="entry name" value="2-Hacid_dh_C"/>
    <property type="match status" value="1"/>
</dbReference>
<sequence length="279" mass="31231">MKKRNFIVLGGDKRNLELVNLLWGDGHNVRNLVETDIQTIDLEDYEIIIGPLPFSHDNETINAPFHSQELFIEEIFKGMKDGQLFIAGKIEEEHILKAKDYKINIIDYFNREEMQVLNAIPTAEGAIQLAMEYLPITIHGSNALVLGFGRIGKVLANMLNGIGANVYVLARNYGDIAWIENYKYSPVLFKELSKYLLKVDVIFNTIPSIVLGEEMLVYLNKQSLIIDLASKLGGIDFNAAKGLGINTIHALGLPGKYAPISAAKIIKETIYNIIEERGI</sequence>
<dbReference type="InterPro" id="IPR031629">
    <property type="entry name" value="DpaA_N"/>
</dbReference>
<dbReference type="GO" id="GO:0051287">
    <property type="term" value="F:NAD binding"/>
    <property type="evidence" value="ECO:0007669"/>
    <property type="project" value="InterPro"/>
</dbReference>
<dbReference type="EMBL" id="LT669839">
    <property type="protein sequence ID" value="SHD78113.1"/>
    <property type="molecule type" value="Genomic_DNA"/>
</dbReference>
<protein>
    <submittedName>
        <fullName evidence="3">Dipicolinate synthase subunit A</fullName>
    </submittedName>
</protein>
<dbReference type="InterPro" id="IPR006140">
    <property type="entry name" value="D-isomer_DH_NAD-bd"/>
</dbReference>
<dbReference type="Proteomes" id="UP000245423">
    <property type="component" value="Chromosome 1"/>
</dbReference>
<keyword evidence="4" id="KW-1185">Reference proteome</keyword>
<dbReference type="NCBIfam" id="NF006162">
    <property type="entry name" value="PRK08306.1"/>
    <property type="match status" value="1"/>
</dbReference>
<evidence type="ECO:0000313" key="4">
    <source>
        <dbReference type="Proteomes" id="UP000245423"/>
    </source>
</evidence>
<evidence type="ECO:0000259" key="2">
    <source>
        <dbReference type="Pfam" id="PF16924"/>
    </source>
</evidence>